<accession>A0ABW5PGJ0</accession>
<evidence type="ECO:0000313" key="2">
    <source>
        <dbReference type="Proteomes" id="UP001597541"/>
    </source>
</evidence>
<dbReference type="RefSeq" id="WP_377605520.1">
    <property type="nucleotide sequence ID" value="NZ_JBHUME010000012.1"/>
</dbReference>
<dbReference type="Pfam" id="PF06224">
    <property type="entry name" value="AlkZ-like"/>
    <property type="match status" value="1"/>
</dbReference>
<keyword evidence="1" id="KW-0238">DNA-binding</keyword>
<protein>
    <submittedName>
        <fullName evidence="1">Winged helix DNA-binding domain-containing protein</fullName>
    </submittedName>
</protein>
<sequence length="373" mass="41462">MPAPGQEHPKHMLDKRTLNRALLARQWLLERSPASAYEALEHLVGLQAQAPNPPYFALWTRLSEFSQQDLSELIGSRRAVRIALQRATLHLVSDRDWLRLRPVLQAVQDRAVNGAFGRRLEGLDLDAAAAAGRSLVKDRPLTLGQLGAKLAGLWSEREPAALANAVRAAVPLVQVPPRGIWGSSGQAAHTSAEAWIGRPLAAEREPDELLLRYLRAFGPATVQDMQVWSGLTRLKETVDRLEPQLVTFLSEDGRILYDLPDAPRPDSSTPAPVRFLSEFDSMLLSYEDRSRILDPAYKARLFTGNGIIRAAFLVNGFVQGKWSLELHREKAVLVLDPFIRISAQTKEELETEGLCLLAFAAPGADIREIQWKS</sequence>
<gene>
    <name evidence="1" type="ORF">ACFSUF_19215</name>
</gene>
<evidence type="ECO:0000313" key="1">
    <source>
        <dbReference type="EMBL" id="MFD2614546.1"/>
    </source>
</evidence>
<reference evidence="2" key="1">
    <citation type="journal article" date="2019" name="Int. J. Syst. Evol. Microbiol.">
        <title>The Global Catalogue of Microorganisms (GCM) 10K type strain sequencing project: providing services to taxonomists for standard genome sequencing and annotation.</title>
        <authorList>
            <consortium name="The Broad Institute Genomics Platform"/>
            <consortium name="The Broad Institute Genome Sequencing Center for Infectious Disease"/>
            <person name="Wu L."/>
            <person name="Ma J."/>
        </authorList>
    </citation>
    <scope>NUCLEOTIDE SEQUENCE [LARGE SCALE GENOMIC DNA]</scope>
    <source>
        <strain evidence="2">KCTC 3950</strain>
    </source>
</reference>
<proteinExistence type="predicted"/>
<dbReference type="GO" id="GO:0003677">
    <property type="term" value="F:DNA binding"/>
    <property type="evidence" value="ECO:0007669"/>
    <property type="project" value="UniProtKB-KW"/>
</dbReference>
<dbReference type="EMBL" id="JBHUME010000012">
    <property type="protein sequence ID" value="MFD2614546.1"/>
    <property type="molecule type" value="Genomic_DNA"/>
</dbReference>
<dbReference type="PANTHER" id="PTHR38479">
    <property type="entry name" value="LMO0824 PROTEIN"/>
    <property type="match status" value="1"/>
</dbReference>
<name>A0ABW5PGJ0_9BACL</name>
<dbReference type="InterPro" id="IPR009351">
    <property type="entry name" value="AlkZ-like"/>
</dbReference>
<organism evidence="1 2">
    <name type="scientific">Paenibacillus gansuensis</name>
    <dbReference type="NCBI Taxonomy" id="306542"/>
    <lineage>
        <taxon>Bacteria</taxon>
        <taxon>Bacillati</taxon>
        <taxon>Bacillota</taxon>
        <taxon>Bacilli</taxon>
        <taxon>Bacillales</taxon>
        <taxon>Paenibacillaceae</taxon>
        <taxon>Paenibacillus</taxon>
    </lineage>
</organism>
<dbReference type="PANTHER" id="PTHR38479:SF2">
    <property type="entry name" value="WINGED HELIX DNA-BINDING DOMAIN-CONTAINING PROTEIN"/>
    <property type="match status" value="1"/>
</dbReference>
<keyword evidence="2" id="KW-1185">Reference proteome</keyword>
<dbReference type="Proteomes" id="UP001597541">
    <property type="component" value="Unassembled WGS sequence"/>
</dbReference>
<comment type="caution">
    <text evidence="1">The sequence shown here is derived from an EMBL/GenBank/DDBJ whole genome shotgun (WGS) entry which is preliminary data.</text>
</comment>